<dbReference type="Proteomes" id="UP000044136">
    <property type="component" value="Unassembled WGS sequence"/>
</dbReference>
<keyword evidence="4" id="KW-1185">Reference proteome</keyword>
<dbReference type="InterPro" id="IPR006016">
    <property type="entry name" value="UspA"/>
</dbReference>
<evidence type="ECO:0000259" key="2">
    <source>
        <dbReference type="Pfam" id="PF00582"/>
    </source>
</evidence>
<dbReference type="InterPro" id="IPR014729">
    <property type="entry name" value="Rossmann-like_a/b/a_fold"/>
</dbReference>
<name>A0A078M3G6_9STAP</name>
<reference evidence="3 4" key="1">
    <citation type="submission" date="2014-07" db="EMBL/GenBank/DDBJ databases">
        <authorList>
            <person name="Urmite Genomes Urmite Genomes"/>
        </authorList>
    </citation>
    <scope>NUCLEOTIDE SEQUENCE [LARGE SCALE GENOMIC DNA]</scope>
    <source>
        <strain evidence="3 4">13MG44_air</strain>
    </source>
</reference>
<dbReference type="EMBL" id="CCSE01000001">
    <property type="protein sequence ID" value="CEA02103.1"/>
    <property type="molecule type" value="Genomic_DNA"/>
</dbReference>
<dbReference type="Gene3D" id="3.40.50.620">
    <property type="entry name" value="HUPs"/>
    <property type="match status" value="1"/>
</dbReference>
<dbReference type="CDD" id="cd00293">
    <property type="entry name" value="USP-like"/>
    <property type="match status" value="1"/>
</dbReference>
<dbReference type="PANTHER" id="PTHR46268:SF6">
    <property type="entry name" value="UNIVERSAL STRESS PROTEIN UP12"/>
    <property type="match status" value="1"/>
</dbReference>
<sequence length="140" mass="16384">MYKKILLPYDFGNSFDNVPDQLTKLTEDTEGAMITIFNVITEQEMSGDVKFNGKRFNEIQADKVNELKPFTDELEKRNLDYEVRFETGRVINKLMKEIENNDYEIIVMSNKRSKMDIKHVLGHVTHKIAKRVNTPVMIIK</sequence>
<evidence type="ECO:0000256" key="1">
    <source>
        <dbReference type="ARBA" id="ARBA00008791"/>
    </source>
</evidence>
<accession>A0A078M3G6</accession>
<evidence type="ECO:0000313" key="4">
    <source>
        <dbReference type="Proteomes" id="UP000044136"/>
    </source>
</evidence>
<comment type="similarity">
    <text evidence="1">Belongs to the universal stress protein A family.</text>
</comment>
<dbReference type="Pfam" id="PF00582">
    <property type="entry name" value="Usp"/>
    <property type="match status" value="1"/>
</dbReference>
<dbReference type="RefSeq" id="WP_035810104.1">
    <property type="nucleotide sequence ID" value="NZ_CCSE01000001.1"/>
</dbReference>
<dbReference type="PANTHER" id="PTHR46268">
    <property type="entry name" value="STRESS RESPONSE PROTEIN NHAX"/>
    <property type="match status" value="1"/>
</dbReference>
<protein>
    <submittedName>
        <fullName evidence="3">Universal stress protein family protein</fullName>
    </submittedName>
</protein>
<dbReference type="PRINTS" id="PR01438">
    <property type="entry name" value="UNVRSLSTRESS"/>
</dbReference>
<gene>
    <name evidence="3" type="ORF">BN1048_01598</name>
</gene>
<dbReference type="STRING" id="1461582.BN1048_01598"/>
<dbReference type="OrthoDB" id="9777884at2"/>
<dbReference type="HOGENOM" id="CLU_049301_16_3_9"/>
<dbReference type="InterPro" id="IPR006015">
    <property type="entry name" value="Universal_stress_UspA"/>
</dbReference>
<organism evidence="3 4">
    <name type="scientific">Jeotgalicoccus saudimassiliensis</name>
    <dbReference type="NCBI Taxonomy" id="1461582"/>
    <lineage>
        <taxon>Bacteria</taxon>
        <taxon>Bacillati</taxon>
        <taxon>Bacillota</taxon>
        <taxon>Bacilli</taxon>
        <taxon>Bacillales</taxon>
        <taxon>Staphylococcaceae</taxon>
        <taxon>Jeotgalicoccus</taxon>
    </lineage>
</organism>
<dbReference type="AlphaFoldDB" id="A0A078M3G6"/>
<proteinExistence type="inferred from homology"/>
<dbReference type="SUPFAM" id="SSF52402">
    <property type="entry name" value="Adenine nucleotide alpha hydrolases-like"/>
    <property type="match status" value="1"/>
</dbReference>
<dbReference type="eggNOG" id="COG0589">
    <property type="taxonomic scope" value="Bacteria"/>
</dbReference>
<evidence type="ECO:0000313" key="3">
    <source>
        <dbReference type="EMBL" id="CEA02103.1"/>
    </source>
</evidence>
<feature type="domain" description="UspA" evidence="2">
    <location>
        <begin position="1"/>
        <end position="140"/>
    </location>
</feature>